<reference evidence="1 2" key="1">
    <citation type="journal article" date="2018" name="Genome Biol. Evol.">
        <title>Multiple Roots of Fruiting Body Formation in Amoebozoa.</title>
        <authorList>
            <person name="Hillmann F."/>
            <person name="Forbes G."/>
            <person name="Novohradska S."/>
            <person name="Ferling I."/>
            <person name="Riege K."/>
            <person name="Groth M."/>
            <person name="Westermann M."/>
            <person name="Marz M."/>
            <person name="Spaller T."/>
            <person name="Winckler T."/>
            <person name="Schaap P."/>
            <person name="Glockner G."/>
        </authorList>
    </citation>
    <scope>NUCLEOTIDE SEQUENCE [LARGE SCALE GENOMIC DNA]</scope>
    <source>
        <strain evidence="1 2">Jena</strain>
    </source>
</reference>
<evidence type="ECO:0000313" key="1">
    <source>
        <dbReference type="EMBL" id="PRP73781.1"/>
    </source>
</evidence>
<feature type="non-terminal residue" evidence="1">
    <location>
        <position position="1"/>
    </location>
</feature>
<gene>
    <name evidence="1" type="ORF">PROFUN_16530</name>
</gene>
<sequence>YKHISLRLLHLSSREDFQQKQNQQYQIGLVKAASGVVYHRKYYHWQLQKQ</sequence>
<accession>A0A2P6MQ04</accession>
<organism evidence="1 2">
    <name type="scientific">Planoprotostelium fungivorum</name>
    <dbReference type="NCBI Taxonomy" id="1890364"/>
    <lineage>
        <taxon>Eukaryota</taxon>
        <taxon>Amoebozoa</taxon>
        <taxon>Evosea</taxon>
        <taxon>Variosea</taxon>
        <taxon>Cavosteliida</taxon>
        <taxon>Cavosteliaceae</taxon>
        <taxon>Planoprotostelium</taxon>
    </lineage>
</organism>
<keyword evidence="2" id="KW-1185">Reference proteome</keyword>
<dbReference type="InParanoid" id="A0A2P6MQ04"/>
<dbReference type="EMBL" id="MDYQ01000547">
    <property type="protein sequence ID" value="PRP73781.1"/>
    <property type="molecule type" value="Genomic_DNA"/>
</dbReference>
<protein>
    <submittedName>
        <fullName evidence="1">Uncharacterized protein</fullName>
    </submittedName>
</protein>
<comment type="caution">
    <text evidence="1">The sequence shown here is derived from an EMBL/GenBank/DDBJ whole genome shotgun (WGS) entry which is preliminary data.</text>
</comment>
<dbReference type="AlphaFoldDB" id="A0A2P6MQ04"/>
<name>A0A2P6MQ04_9EUKA</name>
<dbReference type="Proteomes" id="UP000241769">
    <property type="component" value="Unassembled WGS sequence"/>
</dbReference>
<evidence type="ECO:0000313" key="2">
    <source>
        <dbReference type="Proteomes" id="UP000241769"/>
    </source>
</evidence>
<proteinExistence type="predicted"/>